<dbReference type="AlphaFoldDB" id="C1N6E6"/>
<feature type="compositionally biased region" description="Basic residues" evidence="1">
    <location>
        <begin position="95"/>
        <end position="105"/>
    </location>
</feature>
<feature type="compositionally biased region" description="Basic residues" evidence="1">
    <location>
        <begin position="20"/>
        <end position="31"/>
    </location>
</feature>
<dbReference type="Proteomes" id="UP000001876">
    <property type="component" value="Unassembled WGS sequence"/>
</dbReference>
<dbReference type="RefSeq" id="XP_003063325.1">
    <property type="nucleotide sequence ID" value="XM_003063279.1"/>
</dbReference>
<keyword evidence="3" id="KW-1185">Reference proteome</keyword>
<reference evidence="2 3" key="1">
    <citation type="journal article" date="2009" name="Science">
        <title>Green evolution and dynamic adaptations revealed by genomes of the marine picoeukaryotes Micromonas.</title>
        <authorList>
            <person name="Worden A.Z."/>
            <person name="Lee J.H."/>
            <person name="Mock T."/>
            <person name="Rouze P."/>
            <person name="Simmons M.P."/>
            <person name="Aerts A.L."/>
            <person name="Allen A.E."/>
            <person name="Cuvelier M.L."/>
            <person name="Derelle E."/>
            <person name="Everett M.V."/>
            <person name="Foulon E."/>
            <person name="Grimwood J."/>
            <person name="Gundlach H."/>
            <person name="Henrissat B."/>
            <person name="Napoli C."/>
            <person name="McDonald S.M."/>
            <person name="Parker M.S."/>
            <person name="Rombauts S."/>
            <person name="Salamov A."/>
            <person name="Von Dassow P."/>
            <person name="Badger J.H."/>
            <person name="Coutinho P.M."/>
            <person name="Demir E."/>
            <person name="Dubchak I."/>
            <person name="Gentemann C."/>
            <person name="Eikrem W."/>
            <person name="Gready J.E."/>
            <person name="John U."/>
            <person name="Lanier W."/>
            <person name="Lindquist E.A."/>
            <person name="Lucas S."/>
            <person name="Mayer K.F."/>
            <person name="Moreau H."/>
            <person name="Not F."/>
            <person name="Otillar R."/>
            <person name="Panaud O."/>
            <person name="Pangilinan J."/>
            <person name="Paulsen I."/>
            <person name="Piegu B."/>
            <person name="Poliakov A."/>
            <person name="Robbens S."/>
            <person name="Schmutz J."/>
            <person name="Toulza E."/>
            <person name="Wyss T."/>
            <person name="Zelensky A."/>
            <person name="Zhou K."/>
            <person name="Armbrust E.V."/>
            <person name="Bhattacharya D."/>
            <person name="Goodenough U.W."/>
            <person name="Van de Peer Y."/>
            <person name="Grigoriev I.V."/>
        </authorList>
    </citation>
    <scope>NUCLEOTIDE SEQUENCE [LARGE SCALE GENOMIC DNA]</scope>
    <source>
        <strain evidence="2 3">CCMP1545</strain>
    </source>
</reference>
<organism evidence="3">
    <name type="scientific">Micromonas pusilla (strain CCMP1545)</name>
    <name type="common">Picoplanktonic green alga</name>
    <dbReference type="NCBI Taxonomy" id="564608"/>
    <lineage>
        <taxon>Eukaryota</taxon>
        <taxon>Viridiplantae</taxon>
        <taxon>Chlorophyta</taxon>
        <taxon>Mamiellophyceae</taxon>
        <taxon>Mamiellales</taxon>
        <taxon>Mamiellaceae</taxon>
        <taxon>Micromonas</taxon>
    </lineage>
</organism>
<protein>
    <submittedName>
        <fullName evidence="2">Predicted protein</fullName>
    </submittedName>
</protein>
<dbReference type="GeneID" id="9688765"/>
<dbReference type="OrthoDB" id="10671604at2759"/>
<evidence type="ECO:0000256" key="1">
    <source>
        <dbReference type="SAM" id="MobiDB-lite"/>
    </source>
</evidence>
<dbReference type="EMBL" id="GG663748">
    <property type="protein sequence ID" value="EEH52461.1"/>
    <property type="molecule type" value="Genomic_DNA"/>
</dbReference>
<dbReference type="KEGG" id="mpp:MICPUCDRAFT_48879"/>
<evidence type="ECO:0000313" key="2">
    <source>
        <dbReference type="EMBL" id="EEH52461.1"/>
    </source>
</evidence>
<feature type="region of interest" description="Disordered" evidence="1">
    <location>
        <begin position="1"/>
        <end position="38"/>
    </location>
</feature>
<name>C1N6E6_MICPC</name>
<proteinExistence type="predicted"/>
<feature type="compositionally biased region" description="Low complexity" evidence="1">
    <location>
        <begin position="8"/>
        <end position="19"/>
    </location>
</feature>
<sequence length="407" mass="44227">MSTAFTTALAPARLAPRRAAPARKRSHHHRIAPIPGSVGAPRAMSQFAFDAARTDAAKTLSDYVSDDDAPWPNATPSRLVTRAVAPRRGSAARPPPRRFNGRYHAHFAPLPTPTTPRDSMPGAVRPSRHEDCVGDWCDETYERTMFANDLALSADNGLLDAPGPARPPRHSIDRARDVVVFMEDGDVEYGLFENDVVPAPAGLPKKPVKPLPPPKRVMTGRYHASYAPKATRREIADAIGGKNNAVSRVVEKNPRKQKQPRTIPLISRYVSDSPEHREDFPAVWGTKDRRVAVINEIIERRLAGAAEQCGDVDWNNASDLFAGADPFGGPSGGDVQCGQDVDAIMNTIATHAVFSEAAGVVRELCDVGGVAAAKAITSWCESHRTVRNAPELMRVAEEEMKYGAMAW</sequence>
<feature type="region of interest" description="Disordered" evidence="1">
    <location>
        <begin position="85"/>
        <end position="129"/>
    </location>
</feature>
<accession>C1N6E6</accession>
<evidence type="ECO:0000313" key="3">
    <source>
        <dbReference type="Proteomes" id="UP000001876"/>
    </source>
</evidence>
<gene>
    <name evidence="2" type="ORF">MICPUCDRAFT_48879</name>
</gene>